<evidence type="ECO:0000259" key="3">
    <source>
        <dbReference type="Pfam" id="PF13559"/>
    </source>
</evidence>
<dbReference type="RefSeq" id="WP_203860205.1">
    <property type="nucleotide sequence ID" value="NZ_BAAAZQ010000027.1"/>
</dbReference>
<protein>
    <recommendedName>
        <fullName evidence="3">Protein-glutamine gamma-glutamyltransferase-like C-terminal domain-containing protein</fullName>
    </recommendedName>
</protein>
<evidence type="ECO:0000256" key="2">
    <source>
        <dbReference type="SAM" id="Phobius"/>
    </source>
</evidence>
<feature type="domain" description="Protein-glutamine gamma-glutamyltransferase-like C-terminal" evidence="3">
    <location>
        <begin position="171"/>
        <end position="241"/>
    </location>
</feature>
<keyword evidence="5" id="KW-1185">Reference proteome</keyword>
<evidence type="ECO:0000313" key="4">
    <source>
        <dbReference type="EMBL" id="GIG98795.1"/>
    </source>
</evidence>
<dbReference type="EMBL" id="BONX01000036">
    <property type="protein sequence ID" value="GIG98795.1"/>
    <property type="molecule type" value="Genomic_DNA"/>
</dbReference>
<feature type="transmembrane region" description="Helical" evidence="2">
    <location>
        <begin position="93"/>
        <end position="118"/>
    </location>
</feature>
<feature type="region of interest" description="Disordered" evidence="1">
    <location>
        <begin position="249"/>
        <end position="268"/>
    </location>
</feature>
<dbReference type="Proteomes" id="UP000621500">
    <property type="component" value="Unassembled WGS sequence"/>
</dbReference>
<keyword evidence="2" id="KW-0812">Transmembrane</keyword>
<accession>A0ABQ4EVU3</accession>
<gene>
    <name evidence="4" type="ORF">Pma05_53680</name>
</gene>
<keyword evidence="2" id="KW-0472">Membrane</keyword>
<name>A0ABQ4EVU3_9ACTN</name>
<keyword evidence="2" id="KW-1133">Transmembrane helix</keyword>
<feature type="transmembrane region" description="Helical" evidence="2">
    <location>
        <begin position="27"/>
        <end position="46"/>
    </location>
</feature>
<reference evidence="4 5" key="1">
    <citation type="submission" date="2021-01" db="EMBL/GenBank/DDBJ databases">
        <title>Whole genome shotgun sequence of Plantactinospora mayteni NBRC 109088.</title>
        <authorList>
            <person name="Komaki H."/>
            <person name="Tamura T."/>
        </authorList>
    </citation>
    <scope>NUCLEOTIDE SEQUENCE [LARGE SCALE GENOMIC DNA]</scope>
    <source>
        <strain evidence="4 5">NBRC 109088</strain>
    </source>
</reference>
<comment type="caution">
    <text evidence="4">The sequence shown here is derived from an EMBL/GenBank/DDBJ whole genome shotgun (WGS) entry which is preliminary data.</text>
</comment>
<dbReference type="InterPro" id="IPR025403">
    <property type="entry name" value="TgpA-like_C"/>
</dbReference>
<evidence type="ECO:0000256" key="1">
    <source>
        <dbReference type="SAM" id="MobiDB-lite"/>
    </source>
</evidence>
<dbReference type="Pfam" id="PF13559">
    <property type="entry name" value="DUF4129"/>
    <property type="match status" value="1"/>
</dbReference>
<evidence type="ECO:0000313" key="5">
    <source>
        <dbReference type="Proteomes" id="UP000621500"/>
    </source>
</evidence>
<sequence length="268" mass="28029">MTDGHSGRARPAPHPPRSSLTAGLLRTLWPLAAVAGLLALAALAAAHSSIGFTRVEPPADLVPTIEQPAQPAGVEQPTGSAAPGQPGNYLPDWVPMVGTVLCGAVVVAVLAALLWALARDLLRRRRGLVRPGARKLRSAEQTAEEVVAALDAGLVDLSDSDADPRKAVIACWVRLEQAAAAAGVERRPGDTPTDLVTRLLGAGRPVSADVLAAFADVYREARYATHTVDERMRAQALAALRRLRTELTSGGGRVGADRERAQAEGRPG</sequence>
<organism evidence="4 5">
    <name type="scientific">Plantactinospora mayteni</name>
    <dbReference type="NCBI Taxonomy" id="566021"/>
    <lineage>
        <taxon>Bacteria</taxon>
        <taxon>Bacillati</taxon>
        <taxon>Actinomycetota</taxon>
        <taxon>Actinomycetes</taxon>
        <taxon>Micromonosporales</taxon>
        <taxon>Micromonosporaceae</taxon>
        <taxon>Plantactinospora</taxon>
    </lineage>
</organism>
<proteinExistence type="predicted"/>
<feature type="compositionally biased region" description="Basic and acidic residues" evidence="1">
    <location>
        <begin position="255"/>
        <end position="268"/>
    </location>
</feature>